<dbReference type="EMBL" id="QZAJ01000034">
    <property type="protein sequence ID" value="THW21403.1"/>
    <property type="molecule type" value="Genomic_DNA"/>
</dbReference>
<evidence type="ECO:0000313" key="1">
    <source>
        <dbReference type="EMBL" id="THW21403.1"/>
    </source>
</evidence>
<protein>
    <submittedName>
        <fullName evidence="1">Uncharacterized protein</fullName>
    </submittedName>
</protein>
<name>A0A4S8W7X8_AURPU</name>
<proteinExistence type="predicted"/>
<organism evidence="1 2">
    <name type="scientific">Aureobasidium pullulans</name>
    <name type="common">Black yeast</name>
    <name type="synonym">Pullularia pullulans</name>
    <dbReference type="NCBI Taxonomy" id="5580"/>
    <lineage>
        <taxon>Eukaryota</taxon>
        <taxon>Fungi</taxon>
        <taxon>Dikarya</taxon>
        <taxon>Ascomycota</taxon>
        <taxon>Pezizomycotina</taxon>
        <taxon>Dothideomycetes</taxon>
        <taxon>Dothideomycetidae</taxon>
        <taxon>Dothideales</taxon>
        <taxon>Saccotheciaceae</taxon>
        <taxon>Aureobasidium</taxon>
    </lineage>
</organism>
<gene>
    <name evidence="1" type="ORF">D6D24_01746</name>
</gene>
<dbReference type="AlphaFoldDB" id="A0A4S8W7X8"/>
<evidence type="ECO:0000313" key="2">
    <source>
        <dbReference type="Proteomes" id="UP000308014"/>
    </source>
</evidence>
<sequence length="448" mass="50720">MFDSPVLGSMEIHTAILQEVAKRHADLINGLNAMYATLIEMRYLREDEVLYPPYGVSGKPAVAVQQLQAAGFVPEAIALMELLPYPSNEALEYWSDQEEGVPIAPDSGAMSYLEGHEWHNTIATSRQPLRGGETGLPAWAFKITFCGRGWGTEYIYDTRDQRMRRWASKSEHTEYEHQPNRATEESWNLLRNEVLSLDWIPWRDEGECYQTLNLHARPSLLSGVGAGNRYEENAGETEMLRDERAKLKQHIEAARMRIPALNAALRSGRERSGTTSAMSVEELKQLAAEHRIAIEHSPTREVQPEGWGIGMVLDGVEQNAPDNKALRQKILSMRHASAQQLRDTAIEYGCPIPEVPAPPPAPLAPLDSKLEVAKAVQNMFACKRQLFQDCGWGEDFRGDEFERRREELLTEYHSFFSLLGPRGQNIHDLEEGAWLRDWFRQKAGEKAV</sequence>
<comment type="caution">
    <text evidence="1">The sequence shown here is derived from an EMBL/GenBank/DDBJ whole genome shotgun (WGS) entry which is preliminary data.</text>
</comment>
<accession>A0A4S8W7X8</accession>
<reference evidence="1 2" key="1">
    <citation type="submission" date="2018-10" db="EMBL/GenBank/DDBJ databases">
        <title>Fifty Aureobasidium pullulans genomes reveal a recombining polyextremotolerant generalist.</title>
        <authorList>
            <person name="Gostincar C."/>
            <person name="Turk M."/>
            <person name="Zajc J."/>
            <person name="Gunde-Cimerman N."/>
        </authorList>
    </citation>
    <scope>NUCLEOTIDE SEQUENCE [LARGE SCALE GENOMIC DNA]</scope>
    <source>
        <strain evidence="1 2">EXF-11318</strain>
    </source>
</reference>
<dbReference type="Proteomes" id="UP000308014">
    <property type="component" value="Unassembled WGS sequence"/>
</dbReference>